<dbReference type="RefSeq" id="WP_209916197.1">
    <property type="nucleotide sequence ID" value="NZ_JAGIOP010000002.1"/>
</dbReference>
<keyword evidence="4" id="KW-1185">Reference proteome</keyword>
<dbReference type="InterPro" id="IPR051448">
    <property type="entry name" value="CdaR-like_regulators"/>
</dbReference>
<evidence type="ECO:0000259" key="1">
    <source>
        <dbReference type="Pfam" id="PF13556"/>
    </source>
</evidence>
<dbReference type="Proteomes" id="UP000694460">
    <property type="component" value="Unassembled WGS sequence"/>
</dbReference>
<reference evidence="3 4" key="1">
    <citation type="submission" date="2021-03" db="EMBL/GenBank/DDBJ databases">
        <title>Sequencing the genomes of 1000 actinobacteria strains.</title>
        <authorList>
            <person name="Klenk H.-P."/>
        </authorList>
    </citation>
    <scope>NUCLEOTIDE SEQUENCE [LARGE SCALE GENOMIC DNA]</scope>
    <source>
        <strain evidence="3 4">DSM 46713</strain>
    </source>
</reference>
<dbReference type="Gene3D" id="1.10.10.2840">
    <property type="entry name" value="PucR C-terminal helix-turn-helix domain"/>
    <property type="match status" value="1"/>
</dbReference>
<evidence type="ECO:0000313" key="3">
    <source>
        <dbReference type="EMBL" id="MBP2452165.1"/>
    </source>
</evidence>
<name>A0ABS4ZRN3_9MYCO</name>
<organism evidence="3 4">
    <name type="scientific">Mycolicibacterium lutetiense</name>
    <dbReference type="NCBI Taxonomy" id="1641992"/>
    <lineage>
        <taxon>Bacteria</taxon>
        <taxon>Bacillati</taxon>
        <taxon>Actinomycetota</taxon>
        <taxon>Actinomycetes</taxon>
        <taxon>Mycobacteriales</taxon>
        <taxon>Mycobacteriaceae</taxon>
        <taxon>Mycolicibacterium</taxon>
    </lineage>
</organism>
<evidence type="ECO:0000313" key="4">
    <source>
        <dbReference type="Proteomes" id="UP000694460"/>
    </source>
</evidence>
<proteinExistence type="predicted"/>
<feature type="domain" description="PucR C-terminal helix-turn-helix" evidence="1">
    <location>
        <begin position="341"/>
        <end position="397"/>
    </location>
</feature>
<dbReference type="EMBL" id="JAGIOP010000002">
    <property type="protein sequence ID" value="MBP2452165.1"/>
    <property type="molecule type" value="Genomic_DNA"/>
</dbReference>
<dbReference type="InterPro" id="IPR042070">
    <property type="entry name" value="PucR_C-HTH_sf"/>
</dbReference>
<protein>
    <submittedName>
        <fullName evidence="3">Uncharacterized protein</fullName>
    </submittedName>
</protein>
<gene>
    <name evidence="3" type="ORF">JOF57_002078</name>
</gene>
<accession>A0ABS4ZRN3</accession>
<sequence>MTLSNDPQAAAGQSLRLRLPPSLLRAVRDGLPLLSQHTIARVLTEVPAYADAVGAQRRLIENAVDQTITVFIELVAEGKDPDTSPAQDPALDGGYSLGRAEARASRSPEMLLAAYRVGARTVWRQWSSLAVTHDLPGDQLAVFAELIFAYMDRLSAAAVSGHADELAKTGLARQRARELLTRRLIGSASAEELLVSAERADWSPPRTLTAVAVRSGRAVATAMMIDRRTLEVPDDAVGPIERPMSLVLVPDVGGSAREEFLSSFSIEGSVVGPARPWMQAGQSVRRVARALVMNLDAEPVTDTERLLTELVLGADSEALADLRSQTLAPLSELRPVVRDNLIATLRSWLLHHGRRDDIAAELFVHPGTVRYRLGQLRELYGGRLTDPRMILDLTVALGVEPTPSRQTVAVSASEERIEGLRGGQVDRG</sequence>
<dbReference type="InterPro" id="IPR025751">
    <property type="entry name" value="RsbRD_N_dom"/>
</dbReference>
<dbReference type="InterPro" id="IPR025736">
    <property type="entry name" value="PucR_C-HTH_dom"/>
</dbReference>
<feature type="domain" description="RsbT co-antagonist protein RsbRD N-terminal" evidence="2">
    <location>
        <begin position="35"/>
        <end position="177"/>
    </location>
</feature>
<dbReference type="PANTHER" id="PTHR33744:SF1">
    <property type="entry name" value="DNA-BINDING TRANSCRIPTIONAL ACTIVATOR ADER"/>
    <property type="match status" value="1"/>
</dbReference>
<dbReference type="Pfam" id="PF14361">
    <property type="entry name" value="RsbRD_N"/>
    <property type="match status" value="1"/>
</dbReference>
<dbReference type="PANTHER" id="PTHR33744">
    <property type="entry name" value="CARBOHYDRATE DIACID REGULATOR"/>
    <property type="match status" value="1"/>
</dbReference>
<dbReference type="Pfam" id="PF13556">
    <property type="entry name" value="HTH_30"/>
    <property type="match status" value="1"/>
</dbReference>
<evidence type="ECO:0000259" key="2">
    <source>
        <dbReference type="Pfam" id="PF14361"/>
    </source>
</evidence>
<comment type="caution">
    <text evidence="3">The sequence shown here is derived from an EMBL/GenBank/DDBJ whole genome shotgun (WGS) entry which is preliminary data.</text>
</comment>